<proteinExistence type="predicted"/>
<dbReference type="AlphaFoldDB" id="A0A2S8GKT5"/>
<accession>A0A2S8GKT5</accession>
<dbReference type="EMBL" id="PUHZ01000016">
    <property type="protein sequence ID" value="PQO45046.1"/>
    <property type="molecule type" value="Genomic_DNA"/>
</dbReference>
<dbReference type="InterPro" id="IPR046677">
    <property type="entry name" value="DUF6547"/>
</dbReference>
<gene>
    <name evidence="1" type="ORF">C5Y93_16055</name>
</gene>
<evidence type="ECO:0000313" key="2">
    <source>
        <dbReference type="Proteomes" id="UP000237819"/>
    </source>
</evidence>
<reference evidence="1 2" key="1">
    <citation type="submission" date="2018-02" db="EMBL/GenBank/DDBJ databases">
        <title>Comparative genomes isolates from brazilian mangrove.</title>
        <authorList>
            <person name="Araujo J.E."/>
            <person name="Taketani R.G."/>
            <person name="Silva M.C.P."/>
            <person name="Loureco M.V."/>
            <person name="Andreote F.D."/>
        </authorList>
    </citation>
    <scope>NUCLEOTIDE SEQUENCE [LARGE SCALE GENOMIC DNA]</scope>
    <source>
        <strain evidence="1 2">Nap-Phe MGV</strain>
    </source>
</reference>
<dbReference type="Pfam" id="PF20184">
    <property type="entry name" value="DUF6547"/>
    <property type="match status" value="1"/>
</dbReference>
<sequence>MPRENPAASIPSLPIDVYKKIIDDLVSQTPSISGKLIREEGVYSRGEGEFAKRMNEFITGLSADQRIALEALLTDERCGAIGDVLAMLTWWITCHGLRLSVHGEPMPTELSGMGLHGDYIGRLEGWNWPST</sequence>
<name>A0A2S8GKT5_9BACT</name>
<organism evidence="1 2">
    <name type="scientific">Blastopirellula marina</name>
    <dbReference type="NCBI Taxonomy" id="124"/>
    <lineage>
        <taxon>Bacteria</taxon>
        <taxon>Pseudomonadati</taxon>
        <taxon>Planctomycetota</taxon>
        <taxon>Planctomycetia</taxon>
        <taxon>Pirellulales</taxon>
        <taxon>Pirellulaceae</taxon>
        <taxon>Blastopirellula</taxon>
    </lineage>
</organism>
<dbReference type="Proteomes" id="UP000237819">
    <property type="component" value="Unassembled WGS sequence"/>
</dbReference>
<protein>
    <submittedName>
        <fullName evidence="1">Uncharacterized protein</fullName>
    </submittedName>
</protein>
<dbReference type="RefSeq" id="WP_146119165.1">
    <property type="nucleotide sequence ID" value="NZ_PUHZ01000016.1"/>
</dbReference>
<comment type="caution">
    <text evidence="1">The sequence shown here is derived from an EMBL/GenBank/DDBJ whole genome shotgun (WGS) entry which is preliminary data.</text>
</comment>
<evidence type="ECO:0000313" key="1">
    <source>
        <dbReference type="EMBL" id="PQO45046.1"/>
    </source>
</evidence>
<dbReference type="OrthoDB" id="6387628at2"/>